<feature type="transmembrane region" description="Helical" evidence="1">
    <location>
        <begin position="12"/>
        <end position="36"/>
    </location>
</feature>
<comment type="caution">
    <text evidence="2">The sequence shown here is derived from an EMBL/GenBank/DDBJ whole genome shotgun (WGS) entry which is preliminary data.</text>
</comment>
<feature type="transmembrane region" description="Helical" evidence="1">
    <location>
        <begin position="122"/>
        <end position="139"/>
    </location>
</feature>
<keyword evidence="1" id="KW-0472">Membrane</keyword>
<proteinExistence type="predicted"/>
<accession>A0A552UXC3</accession>
<keyword evidence="3" id="KW-1185">Reference proteome</keyword>
<gene>
    <name evidence="2" type="ORF">FMM05_16530</name>
</gene>
<protein>
    <submittedName>
        <fullName evidence="2">DUF2975 domain-containing protein</fullName>
    </submittedName>
</protein>
<sequence length="177" mass="20409">MKHNLNVILIALRLVIVVAACMAGYNFICCGFAFVYPDNALLFLNHNFTPYHAALKYDNSEAFFMPYYLACYGLLLTYFTRVLISLRKCFVKLKKGEIFYEEQAREFKRAAEGTLIFAKCRYVLVCAFGAIFFRALQLFVTEIPVFLLIYLIGKLVLVLHHMAEKGAFLREENDLTI</sequence>
<evidence type="ECO:0000313" key="3">
    <source>
        <dbReference type="Proteomes" id="UP000320643"/>
    </source>
</evidence>
<name>A0A552UXC3_9FLAO</name>
<evidence type="ECO:0000313" key="2">
    <source>
        <dbReference type="EMBL" id="TRW22859.1"/>
    </source>
</evidence>
<dbReference type="EMBL" id="VJVZ01000011">
    <property type="protein sequence ID" value="TRW22859.1"/>
    <property type="molecule type" value="Genomic_DNA"/>
</dbReference>
<feature type="transmembrane region" description="Helical" evidence="1">
    <location>
        <begin position="145"/>
        <end position="163"/>
    </location>
</feature>
<keyword evidence="1" id="KW-1133">Transmembrane helix</keyword>
<reference evidence="2 3" key="1">
    <citation type="submission" date="2019-07" db="EMBL/GenBank/DDBJ databases">
        <title>Flavobacterium sp. nov., isolated from glacier ice.</title>
        <authorList>
            <person name="Liu Q."/>
            <person name="Xin Y.-H."/>
        </authorList>
    </citation>
    <scope>NUCLEOTIDE SEQUENCE [LARGE SCALE GENOMIC DNA]</scope>
    <source>
        <strain evidence="2 3">ZT4R6</strain>
    </source>
</reference>
<dbReference type="RefSeq" id="WP_143374523.1">
    <property type="nucleotide sequence ID" value="NZ_VJVZ01000011.1"/>
</dbReference>
<dbReference type="AlphaFoldDB" id="A0A552UXC3"/>
<organism evidence="2 3">
    <name type="scientific">Flavobacterium zepuense</name>
    <dbReference type="NCBI Taxonomy" id="2593302"/>
    <lineage>
        <taxon>Bacteria</taxon>
        <taxon>Pseudomonadati</taxon>
        <taxon>Bacteroidota</taxon>
        <taxon>Flavobacteriia</taxon>
        <taxon>Flavobacteriales</taxon>
        <taxon>Flavobacteriaceae</taxon>
        <taxon>Flavobacterium</taxon>
    </lineage>
</organism>
<keyword evidence="1" id="KW-0812">Transmembrane</keyword>
<feature type="transmembrane region" description="Helical" evidence="1">
    <location>
        <begin position="65"/>
        <end position="84"/>
    </location>
</feature>
<dbReference type="InterPro" id="IPR021354">
    <property type="entry name" value="DUF2975"/>
</dbReference>
<evidence type="ECO:0000256" key="1">
    <source>
        <dbReference type="SAM" id="Phobius"/>
    </source>
</evidence>
<dbReference type="OrthoDB" id="1356768at2"/>
<dbReference type="Proteomes" id="UP000320643">
    <property type="component" value="Unassembled WGS sequence"/>
</dbReference>
<dbReference type="Pfam" id="PF11188">
    <property type="entry name" value="DUF2975"/>
    <property type="match status" value="1"/>
</dbReference>